<accession>A0A7U5YW41</accession>
<dbReference type="EMBL" id="CP026399">
    <property type="protein sequence ID" value="AUY00367.1"/>
    <property type="molecule type" value="Genomic_DNA"/>
</dbReference>
<sequence length="73" mass="8063">MFVAEGLKPDLDNIGWVMGWGVVRNAPWHLVGVYATKDVAETKAASLGEGYEANYGSHRLGSDDFIHHNFTRS</sequence>
<dbReference type="Proteomes" id="UP000239554">
    <property type="component" value="Chromosome"/>
</dbReference>
<gene>
    <name evidence="1" type="ORF">C3F40_00080</name>
</gene>
<evidence type="ECO:0000313" key="2">
    <source>
        <dbReference type="Proteomes" id="UP000239554"/>
    </source>
</evidence>
<organism evidence="1 2">
    <name type="scientific">Escherichia coli</name>
    <dbReference type="NCBI Taxonomy" id="562"/>
    <lineage>
        <taxon>Bacteria</taxon>
        <taxon>Pseudomonadati</taxon>
        <taxon>Pseudomonadota</taxon>
        <taxon>Gammaproteobacteria</taxon>
        <taxon>Enterobacterales</taxon>
        <taxon>Enterobacteriaceae</taxon>
        <taxon>Escherichia</taxon>
    </lineage>
</organism>
<evidence type="ECO:0000313" key="1">
    <source>
        <dbReference type="EMBL" id="AUY00367.1"/>
    </source>
</evidence>
<dbReference type="AlphaFoldDB" id="A0A7U5YW41"/>
<proteinExistence type="predicted"/>
<dbReference type="RefSeq" id="WP_104457339.1">
    <property type="nucleotide sequence ID" value="NZ_CP026399.1"/>
</dbReference>
<reference evidence="1 2" key="1">
    <citation type="journal article" date="2018" name="MBio">
        <title>Genomic Analysis of Hospital Plumbing Reveals Diverse Reservoir of Bacterial Plasmids Conferring Carbapenem Resistance.</title>
        <authorList>
            <consortium name="NISC Comparative Sequencing Program"/>
            <person name="Weingarten R.A."/>
            <person name="Johnson R.C."/>
            <person name="Conlan S."/>
            <person name="Ramsburg A.M."/>
            <person name="Dekker J.P."/>
            <person name="Lau A.F."/>
            <person name="Khil P."/>
            <person name="Odom R.T."/>
            <person name="Deming C."/>
            <person name="Park M."/>
            <person name="Thomas P.J."/>
            <person name="Henderson D.K."/>
            <person name="Palmore T.N."/>
            <person name="Segre J.A."/>
            <person name="Frank K.M."/>
        </authorList>
    </citation>
    <scope>NUCLEOTIDE SEQUENCE [LARGE SCALE GENOMIC DNA]</scope>
    <source>
        <strain evidence="1 2">ECONIH4</strain>
    </source>
</reference>
<protein>
    <submittedName>
        <fullName evidence="1">Uncharacterized protein</fullName>
    </submittedName>
</protein>
<name>A0A7U5YW41_ECOLX</name>